<dbReference type="PROSITE" id="PS50076">
    <property type="entry name" value="DNAJ_2"/>
    <property type="match status" value="1"/>
</dbReference>
<keyword evidence="2" id="KW-0472">Membrane</keyword>
<evidence type="ECO:0000259" key="3">
    <source>
        <dbReference type="PROSITE" id="PS50076"/>
    </source>
</evidence>
<accession>A0ABR4ET59</accession>
<feature type="region of interest" description="Disordered" evidence="1">
    <location>
        <begin position="152"/>
        <end position="177"/>
    </location>
</feature>
<dbReference type="EMBL" id="JBAWTH010000029">
    <property type="protein sequence ID" value="KAL2285618.1"/>
    <property type="molecule type" value="Genomic_DNA"/>
</dbReference>
<dbReference type="CDD" id="cd06257">
    <property type="entry name" value="DnaJ"/>
    <property type="match status" value="1"/>
</dbReference>
<dbReference type="Proteomes" id="UP001600888">
    <property type="component" value="Unassembled WGS sequence"/>
</dbReference>
<feature type="compositionally biased region" description="Basic and acidic residues" evidence="1">
    <location>
        <begin position="236"/>
        <end position="255"/>
    </location>
</feature>
<evidence type="ECO:0000256" key="2">
    <source>
        <dbReference type="SAM" id="Phobius"/>
    </source>
</evidence>
<dbReference type="InterPro" id="IPR036869">
    <property type="entry name" value="J_dom_sf"/>
</dbReference>
<dbReference type="InterPro" id="IPR012677">
    <property type="entry name" value="Nucleotide-bd_a/b_plait_sf"/>
</dbReference>
<evidence type="ECO:0000313" key="4">
    <source>
        <dbReference type="EMBL" id="KAL2285618.1"/>
    </source>
</evidence>
<sequence>MLPALYIARALNHSSLLLHGQCSVAVKRSDLSSRWFCLTSALRPGWRFHPPLVQQRRFASNKDQRSSNRTKESSNKDKESSNKDKESSRKDEEWYCWYARLGLRPDPNASVKDFRKAFYKRAKVEHPDHDKTEGAKERFHNLQETFEKLCDESERKEHDQQRLARQKSAAAQMMTSQPSVADILRAKWKAEDEAVRKAEDMRTREARKTAQEDHQSAKPSKKYGTGADSQKPQGSKPEDSKDVPRKEHQQHAKPEETEEDRLRKRKIADDLLAKTKAAAEEKKRRKDAAAEKTRQNNMSQERVIIVGGLPAGTELVDLFEPLIDLAPGPVFDAKLWSARVAAIEFCTDAAARRVLALAQQQRLYIKGTRITTVQLTRSTNKIPAVGSGSRVVMLVGVSGLEPYVKNEKVGNFLTRHGLRVERTGNPLLTPPGSSIIRLASWADADKASRLLAKHLPNLEIKYGPDPCGNRKSFLHVSLGYLLRSLGFSNTERNREETVEIVCAVSVTCLICLVLYLAYKHIPRWWKTTWTGTEDESRLPTTTGRILNMGSDDV</sequence>
<protein>
    <recommendedName>
        <fullName evidence="3">J domain-containing protein</fullName>
    </recommendedName>
</protein>
<dbReference type="Gene3D" id="3.30.70.330">
    <property type="match status" value="1"/>
</dbReference>
<reference evidence="4 5" key="1">
    <citation type="submission" date="2024-03" db="EMBL/GenBank/DDBJ databases">
        <title>A high-quality draft genome sequence of Diaporthe vaccinii, a causative agent of upright dieback and viscid rot disease in cranberry plants.</title>
        <authorList>
            <person name="Sarrasin M."/>
            <person name="Lang B.F."/>
            <person name="Burger G."/>
        </authorList>
    </citation>
    <scope>NUCLEOTIDE SEQUENCE [LARGE SCALE GENOMIC DNA]</scope>
    <source>
        <strain evidence="4 5">IS7</strain>
    </source>
</reference>
<dbReference type="SUPFAM" id="SSF46565">
    <property type="entry name" value="Chaperone J-domain"/>
    <property type="match status" value="1"/>
</dbReference>
<feature type="domain" description="J" evidence="3">
    <location>
        <begin position="96"/>
        <end position="162"/>
    </location>
</feature>
<dbReference type="SMART" id="SM00271">
    <property type="entry name" value="DnaJ"/>
    <property type="match status" value="1"/>
</dbReference>
<dbReference type="InterPro" id="IPR001623">
    <property type="entry name" value="DnaJ_domain"/>
</dbReference>
<feature type="region of interest" description="Disordered" evidence="1">
    <location>
        <begin position="57"/>
        <end position="86"/>
    </location>
</feature>
<comment type="caution">
    <text evidence="4">The sequence shown here is derived from an EMBL/GenBank/DDBJ whole genome shotgun (WGS) entry which is preliminary data.</text>
</comment>
<gene>
    <name evidence="4" type="ORF">FJTKL_07643</name>
</gene>
<keyword evidence="5" id="KW-1185">Reference proteome</keyword>
<keyword evidence="2" id="KW-1133">Transmembrane helix</keyword>
<evidence type="ECO:0000256" key="1">
    <source>
        <dbReference type="SAM" id="MobiDB-lite"/>
    </source>
</evidence>
<organism evidence="4 5">
    <name type="scientific">Diaporthe vaccinii</name>
    <dbReference type="NCBI Taxonomy" id="105482"/>
    <lineage>
        <taxon>Eukaryota</taxon>
        <taxon>Fungi</taxon>
        <taxon>Dikarya</taxon>
        <taxon>Ascomycota</taxon>
        <taxon>Pezizomycotina</taxon>
        <taxon>Sordariomycetes</taxon>
        <taxon>Sordariomycetidae</taxon>
        <taxon>Diaporthales</taxon>
        <taxon>Diaporthaceae</taxon>
        <taxon>Diaporthe</taxon>
        <taxon>Diaporthe eres species complex</taxon>
    </lineage>
</organism>
<name>A0ABR4ET59_9PEZI</name>
<feature type="compositionally biased region" description="Basic and acidic residues" evidence="1">
    <location>
        <begin position="267"/>
        <end position="294"/>
    </location>
</feature>
<feature type="compositionally biased region" description="Basic and acidic residues" evidence="1">
    <location>
        <begin position="152"/>
        <end position="162"/>
    </location>
</feature>
<dbReference type="Pfam" id="PF00226">
    <property type="entry name" value="DnaJ"/>
    <property type="match status" value="1"/>
</dbReference>
<feature type="compositionally biased region" description="Basic and acidic residues" evidence="1">
    <location>
        <begin position="195"/>
        <end position="216"/>
    </location>
</feature>
<proteinExistence type="predicted"/>
<evidence type="ECO:0000313" key="5">
    <source>
        <dbReference type="Proteomes" id="UP001600888"/>
    </source>
</evidence>
<feature type="transmembrane region" description="Helical" evidence="2">
    <location>
        <begin position="498"/>
        <end position="518"/>
    </location>
</feature>
<feature type="region of interest" description="Disordered" evidence="1">
    <location>
        <begin position="195"/>
        <end position="296"/>
    </location>
</feature>
<dbReference type="Gene3D" id="1.10.287.110">
    <property type="entry name" value="DnaJ domain"/>
    <property type="match status" value="1"/>
</dbReference>
<feature type="compositionally biased region" description="Basic and acidic residues" evidence="1">
    <location>
        <begin position="60"/>
        <end position="86"/>
    </location>
</feature>
<keyword evidence="2" id="KW-0812">Transmembrane</keyword>